<gene>
    <name evidence="4" type="ORF">CAMP_LOCUS3640</name>
</gene>
<dbReference type="AlphaFoldDB" id="A0A9P1IA09"/>
<protein>
    <submittedName>
        <fullName evidence="4">Uncharacterized protein</fullName>
    </submittedName>
</protein>
<evidence type="ECO:0000313" key="5">
    <source>
        <dbReference type="Proteomes" id="UP001152747"/>
    </source>
</evidence>
<dbReference type="Gene3D" id="2.40.40.20">
    <property type="match status" value="1"/>
</dbReference>
<evidence type="ECO:0000256" key="2">
    <source>
        <dbReference type="ARBA" id="ARBA00022840"/>
    </source>
</evidence>
<keyword evidence="3" id="KW-1133">Transmembrane helix</keyword>
<dbReference type="SUPFAM" id="SSF54585">
    <property type="entry name" value="Cdc48 domain 2-like"/>
    <property type="match status" value="1"/>
</dbReference>
<proteinExistence type="predicted"/>
<sequence>MSDLPFIIGGLAFASIPAICLLLYEERQRNKLRQNRPGLNNELSSAIQDVEAERTQFMIAHDNTDAEIFEIRIIQHVMWWLRLNEGEIAYITSVNGNETVARVKLDKNWINRRVKISSTFLNNLEYKTGEVVELRKAELKNAERVYFCQIDGQKFGEIYRRMIDSSLSLFFENHPIHQGDTFSVPILLSPPIIVRFQIRDIQPSPASIFTTETVVLHWEEDVNEIEAE</sequence>
<comment type="caution">
    <text evidence="4">The sequence shown here is derived from an EMBL/GenBank/DDBJ whole genome shotgun (WGS) entry which is preliminary data.</text>
</comment>
<name>A0A9P1IA09_9PELO</name>
<keyword evidence="3" id="KW-0472">Membrane</keyword>
<dbReference type="InterPro" id="IPR029067">
    <property type="entry name" value="CDC48_domain_2-like_sf"/>
</dbReference>
<reference evidence="4" key="1">
    <citation type="submission" date="2022-11" db="EMBL/GenBank/DDBJ databases">
        <authorList>
            <person name="Kikuchi T."/>
        </authorList>
    </citation>
    <scope>NUCLEOTIDE SEQUENCE</scope>
    <source>
        <strain evidence="4">PS1010</strain>
    </source>
</reference>
<evidence type="ECO:0000256" key="3">
    <source>
        <dbReference type="SAM" id="Phobius"/>
    </source>
</evidence>
<dbReference type="GO" id="GO:0005524">
    <property type="term" value="F:ATP binding"/>
    <property type="evidence" value="ECO:0007669"/>
    <property type="project" value="UniProtKB-KW"/>
</dbReference>
<keyword evidence="1" id="KW-0547">Nucleotide-binding</keyword>
<evidence type="ECO:0000313" key="4">
    <source>
        <dbReference type="EMBL" id="CAI5441003.1"/>
    </source>
</evidence>
<evidence type="ECO:0000256" key="1">
    <source>
        <dbReference type="ARBA" id="ARBA00022741"/>
    </source>
</evidence>
<dbReference type="Proteomes" id="UP001152747">
    <property type="component" value="Unassembled WGS sequence"/>
</dbReference>
<feature type="transmembrane region" description="Helical" evidence="3">
    <location>
        <begin position="6"/>
        <end position="24"/>
    </location>
</feature>
<accession>A0A9P1IA09</accession>
<dbReference type="SUPFAM" id="SSF50692">
    <property type="entry name" value="ADC-like"/>
    <property type="match status" value="1"/>
</dbReference>
<organism evidence="4 5">
    <name type="scientific">Caenorhabditis angaria</name>
    <dbReference type="NCBI Taxonomy" id="860376"/>
    <lineage>
        <taxon>Eukaryota</taxon>
        <taxon>Metazoa</taxon>
        <taxon>Ecdysozoa</taxon>
        <taxon>Nematoda</taxon>
        <taxon>Chromadorea</taxon>
        <taxon>Rhabditida</taxon>
        <taxon>Rhabditina</taxon>
        <taxon>Rhabditomorpha</taxon>
        <taxon>Rhabditoidea</taxon>
        <taxon>Rhabditidae</taxon>
        <taxon>Peloderinae</taxon>
        <taxon>Caenorhabditis</taxon>
    </lineage>
</organism>
<dbReference type="InterPro" id="IPR009010">
    <property type="entry name" value="Asp_de-COase-like_dom_sf"/>
</dbReference>
<keyword evidence="5" id="KW-1185">Reference proteome</keyword>
<dbReference type="EMBL" id="CANHGI010000002">
    <property type="protein sequence ID" value="CAI5441003.1"/>
    <property type="molecule type" value="Genomic_DNA"/>
</dbReference>
<keyword evidence="3" id="KW-0812">Transmembrane</keyword>
<keyword evidence="2" id="KW-0067">ATP-binding</keyword>